<comment type="subcellular location">
    <subcellularLocation>
        <location evidence="1">Cell membrane</location>
        <topology evidence="1">Multi-pass membrane protein</topology>
    </subcellularLocation>
</comment>
<evidence type="ECO:0000256" key="5">
    <source>
        <dbReference type="ARBA" id="ARBA00023136"/>
    </source>
</evidence>
<evidence type="ECO:0000313" key="7">
    <source>
        <dbReference type="EMBL" id="SKA97119.1"/>
    </source>
</evidence>
<evidence type="ECO:0000313" key="8">
    <source>
        <dbReference type="Proteomes" id="UP000190027"/>
    </source>
</evidence>
<dbReference type="Pfam" id="PF03899">
    <property type="entry name" value="ATP-synt_I"/>
    <property type="match status" value="1"/>
</dbReference>
<dbReference type="RefSeq" id="WP_200806808.1">
    <property type="nucleotide sequence ID" value="NZ_FUYC01000031.1"/>
</dbReference>
<dbReference type="STRING" id="1121449.SAMN02745704_02817"/>
<gene>
    <name evidence="7" type="ORF">SAMN02745704_02817</name>
</gene>
<evidence type="ECO:0000256" key="3">
    <source>
        <dbReference type="ARBA" id="ARBA00022692"/>
    </source>
</evidence>
<dbReference type="AlphaFoldDB" id="A0A1T4Y5R7"/>
<keyword evidence="5 6" id="KW-0472">Membrane</keyword>
<keyword evidence="4 6" id="KW-1133">Transmembrane helix</keyword>
<dbReference type="InterPro" id="IPR005598">
    <property type="entry name" value="ATP_synth_I"/>
</dbReference>
<evidence type="ECO:0000256" key="4">
    <source>
        <dbReference type="ARBA" id="ARBA00022989"/>
    </source>
</evidence>
<feature type="transmembrane region" description="Helical" evidence="6">
    <location>
        <begin position="77"/>
        <end position="104"/>
    </location>
</feature>
<name>A0A1T4Y5R7_9BACT</name>
<protein>
    <submittedName>
        <fullName evidence="7">ATP synthase I chain</fullName>
    </submittedName>
</protein>
<organism evidence="7 8">
    <name type="scientific">Paucidesulfovibrio gracilis DSM 16080</name>
    <dbReference type="NCBI Taxonomy" id="1121449"/>
    <lineage>
        <taxon>Bacteria</taxon>
        <taxon>Pseudomonadati</taxon>
        <taxon>Thermodesulfobacteriota</taxon>
        <taxon>Desulfovibrionia</taxon>
        <taxon>Desulfovibrionales</taxon>
        <taxon>Desulfovibrionaceae</taxon>
        <taxon>Paucidesulfovibrio</taxon>
    </lineage>
</organism>
<evidence type="ECO:0000256" key="6">
    <source>
        <dbReference type="SAM" id="Phobius"/>
    </source>
</evidence>
<feature type="transmembrane region" description="Helical" evidence="6">
    <location>
        <begin position="21"/>
        <end position="40"/>
    </location>
</feature>
<dbReference type="EMBL" id="FUYC01000031">
    <property type="protein sequence ID" value="SKA97119.1"/>
    <property type="molecule type" value="Genomic_DNA"/>
</dbReference>
<evidence type="ECO:0000256" key="1">
    <source>
        <dbReference type="ARBA" id="ARBA00004651"/>
    </source>
</evidence>
<feature type="transmembrane region" description="Helical" evidence="6">
    <location>
        <begin position="46"/>
        <end position="65"/>
    </location>
</feature>
<keyword evidence="2" id="KW-1003">Cell membrane</keyword>
<accession>A0A1T4Y5R7</accession>
<dbReference type="GO" id="GO:0005886">
    <property type="term" value="C:plasma membrane"/>
    <property type="evidence" value="ECO:0007669"/>
    <property type="project" value="UniProtKB-SubCell"/>
</dbReference>
<sequence>MFRKLEAMLYKRGFTHPQVRAMVRNQLVLATLSILTVNGLTLFSVWGWSFAAGCLLMTVNFWWMAKAGQKLVSAQKGAVTALLILFYGRMALTGLALFALIAWLDASVSGLLVGLSTVVVNAITWGTANYMQKAKEA</sequence>
<evidence type="ECO:0000256" key="2">
    <source>
        <dbReference type="ARBA" id="ARBA00022475"/>
    </source>
</evidence>
<reference evidence="7 8" key="1">
    <citation type="submission" date="2017-02" db="EMBL/GenBank/DDBJ databases">
        <authorList>
            <person name="Peterson S.W."/>
        </authorList>
    </citation>
    <scope>NUCLEOTIDE SEQUENCE [LARGE SCALE GENOMIC DNA]</scope>
    <source>
        <strain evidence="7 8">DSM 16080</strain>
    </source>
</reference>
<feature type="transmembrane region" description="Helical" evidence="6">
    <location>
        <begin position="110"/>
        <end position="131"/>
    </location>
</feature>
<keyword evidence="3 6" id="KW-0812">Transmembrane</keyword>
<proteinExistence type="predicted"/>
<keyword evidence="8" id="KW-1185">Reference proteome</keyword>
<dbReference type="Proteomes" id="UP000190027">
    <property type="component" value="Unassembled WGS sequence"/>
</dbReference>